<evidence type="ECO:0000256" key="1">
    <source>
        <dbReference type="ARBA" id="ARBA00005417"/>
    </source>
</evidence>
<evidence type="ECO:0000256" key="3">
    <source>
        <dbReference type="ARBA" id="ARBA00022741"/>
    </source>
</evidence>
<accession>M1WLS8</accession>
<protein>
    <submittedName>
        <fullName evidence="6">ATPase</fullName>
    </submittedName>
</protein>
<proteinExistence type="inferred from homology"/>
<dbReference type="GO" id="GO:0016887">
    <property type="term" value="F:ATP hydrolysis activity"/>
    <property type="evidence" value="ECO:0007669"/>
    <property type="project" value="InterPro"/>
</dbReference>
<dbReference type="Proteomes" id="UP000011724">
    <property type="component" value="Chromosome"/>
</dbReference>
<dbReference type="AlphaFoldDB" id="M1WLS8"/>
<dbReference type="KEGG" id="dpi:BN4_11148"/>
<gene>
    <name evidence="6" type="ordered locus">BN4_11148</name>
</gene>
<dbReference type="PANTHER" id="PTHR43776">
    <property type="entry name" value="TRANSPORT ATP-BINDING PROTEIN"/>
    <property type="match status" value="1"/>
</dbReference>
<dbReference type="InterPro" id="IPR050319">
    <property type="entry name" value="ABC_transp_ATP-bind"/>
</dbReference>
<reference evidence="6 7" key="1">
    <citation type="journal article" date="2013" name="PLoS ONE">
        <title>The first genomic and proteomic characterization of a deep-sea sulfate reducer: insights into the piezophilic lifestyle of Desulfovibrio piezophilus.</title>
        <authorList>
            <person name="Pradel N."/>
            <person name="Ji B."/>
            <person name="Gimenez G."/>
            <person name="Talla E."/>
            <person name="Lenoble P."/>
            <person name="Garel M."/>
            <person name="Tamburini C."/>
            <person name="Fourquet P."/>
            <person name="Lebrun R."/>
            <person name="Bertin P."/>
            <person name="Denis Y."/>
            <person name="Pophillat M."/>
            <person name="Barbe V."/>
            <person name="Ollivier B."/>
            <person name="Dolla A."/>
        </authorList>
    </citation>
    <scope>NUCLEOTIDE SEQUENCE [LARGE SCALE GENOMIC DNA]</scope>
    <source>
        <strain evidence="7">DSM 10523 / SB164P1</strain>
    </source>
</reference>
<sequence length="241" mass="27306">MTTVDATFPGSLRSTRERYGVGVLEGKNLSFRYGKRQEWIFQALDICIAPGERVGLPGPSGRGKSTLSKVLAGYLVPQEGIVTIDDHPKNDKRFNPVQRLFQHPELAVNPRWKIRDILKETGTPSDEIMHTLQVDQSWLDRYPHELSGGELQRICLVRALDSRTKYLLCDEMTSMLDALTQASIWKAVLNIAEARNLGLLVISHDTSLLKRICERSLSYFEMACQESCIKSDLPTFNRQEN</sequence>
<dbReference type="InterPro" id="IPR017871">
    <property type="entry name" value="ABC_transporter-like_CS"/>
</dbReference>
<dbReference type="PROSITE" id="PS00211">
    <property type="entry name" value="ABC_TRANSPORTER_1"/>
    <property type="match status" value="1"/>
</dbReference>
<dbReference type="PATRIC" id="fig|879567.3.peg.1181"/>
<feature type="domain" description="ABC transporter" evidence="5">
    <location>
        <begin position="24"/>
        <end position="241"/>
    </location>
</feature>
<keyword evidence="2" id="KW-0813">Transport</keyword>
<dbReference type="InterPro" id="IPR003439">
    <property type="entry name" value="ABC_transporter-like_ATP-bd"/>
</dbReference>
<keyword evidence="3" id="KW-0547">Nucleotide-binding</keyword>
<dbReference type="Pfam" id="PF00005">
    <property type="entry name" value="ABC_tran"/>
    <property type="match status" value="1"/>
</dbReference>
<dbReference type="Gene3D" id="3.40.50.300">
    <property type="entry name" value="P-loop containing nucleotide triphosphate hydrolases"/>
    <property type="match status" value="1"/>
</dbReference>
<dbReference type="HOGENOM" id="CLU_000604_1_23_7"/>
<dbReference type="SMART" id="SM00382">
    <property type="entry name" value="AAA"/>
    <property type="match status" value="1"/>
</dbReference>
<evidence type="ECO:0000259" key="5">
    <source>
        <dbReference type="PROSITE" id="PS50893"/>
    </source>
</evidence>
<evidence type="ECO:0000256" key="4">
    <source>
        <dbReference type="ARBA" id="ARBA00022840"/>
    </source>
</evidence>
<keyword evidence="4" id="KW-0067">ATP-binding</keyword>
<organism evidence="6 7">
    <name type="scientific">Pseudodesulfovibrio piezophilus (strain DSM 21447 / JCM 15486 / C1TLV30)</name>
    <name type="common">Desulfovibrio piezophilus</name>
    <dbReference type="NCBI Taxonomy" id="1322246"/>
    <lineage>
        <taxon>Bacteria</taxon>
        <taxon>Pseudomonadati</taxon>
        <taxon>Thermodesulfobacteriota</taxon>
        <taxon>Desulfovibrionia</taxon>
        <taxon>Desulfovibrionales</taxon>
        <taxon>Desulfovibrionaceae</taxon>
    </lineage>
</organism>
<dbReference type="InterPro" id="IPR003593">
    <property type="entry name" value="AAA+_ATPase"/>
</dbReference>
<reference evidence="7" key="2">
    <citation type="journal article" date="2013" name="Stand. Genomic Sci.">
        <title>Complete genome sequence of Desulfocapsa sulfexigens, a marine deltaproteobacterium specialized in disproportionating inorganic sulfur compounds.</title>
        <authorList>
            <person name="Finster K.W."/>
            <person name="Kjeldsen K.U."/>
            <person name="Kube M."/>
            <person name="Reinhardt R."/>
            <person name="Mussmann M."/>
            <person name="Amann R."/>
            <person name="Schreiber L."/>
        </authorList>
    </citation>
    <scope>NUCLEOTIDE SEQUENCE [LARGE SCALE GENOMIC DNA]</scope>
    <source>
        <strain evidence="7">DSM 10523 / SB164P1</strain>
    </source>
</reference>
<dbReference type="SUPFAM" id="SSF52540">
    <property type="entry name" value="P-loop containing nucleoside triphosphate hydrolases"/>
    <property type="match status" value="1"/>
</dbReference>
<comment type="similarity">
    <text evidence="1">Belongs to the ABC transporter superfamily.</text>
</comment>
<dbReference type="PROSITE" id="PS50893">
    <property type="entry name" value="ABC_TRANSPORTER_2"/>
    <property type="match status" value="1"/>
</dbReference>
<dbReference type="STRING" id="1322246.BN4_11148"/>
<evidence type="ECO:0000313" key="6">
    <source>
        <dbReference type="EMBL" id="CCH48385.1"/>
    </source>
</evidence>
<dbReference type="GO" id="GO:0005524">
    <property type="term" value="F:ATP binding"/>
    <property type="evidence" value="ECO:0007669"/>
    <property type="project" value="UniProtKB-KW"/>
</dbReference>
<dbReference type="eggNOG" id="COG1124">
    <property type="taxonomic scope" value="Bacteria"/>
</dbReference>
<dbReference type="GO" id="GO:0055085">
    <property type="term" value="P:transmembrane transport"/>
    <property type="evidence" value="ECO:0007669"/>
    <property type="project" value="UniProtKB-ARBA"/>
</dbReference>
<dbReference type="EMBL" id="FO203427">
    <property type="protein sequence ID" value="CCH48385.1"/>
    <property type="molecule type" value="Genomic_DNA"/>
</dbReference>
<evidence type="ECO:0000256" key="2">
    <source>
        <dbReference type="ARBA" id="ARBA00022448"/>
    </source>
</evidence>
<keyword evidence="7" id="KW-1185">Reference proteome</keyword>
<dbReference type="InterPro" id="IPR027417">
    <property type="entry name" value="P-loop_NTPase"/>
</dbReference>
<name>M1WLS8_PSEP2</name>
<dbReference type="PANTHER" id="PTHR43776:SF7">
    <property type="entry name" value="D,D-DIPEPTIDE TRANSPORT ATP-BINDING PROTEIN DDPF-RELATED"/>
    <property type="match status" value="1"/>
</dbReference>
<evidence type="ECO:0000313" key="7">
    <source>
        <dbReference type="Proteomes" id="UP000011724"/>
    </source>
</evidence>